<dbReference type="PANTHER" id="PTHR43718">
    <property type="entry name" value="LON PROTEASE"/>
    <property type="match status" value="1"/>
</dbReference>
<protein>
    <recommendedName>
        <fullName evidence="1">Lon proteolytic domain-containing protein</fullName>
    </recommendedName>
</protein>
<proteinExistence type="predicted"/>
<dbReference type="GO" id="GO:0005759">
    <property type="term" value="C:mitochondrial matrix"/>
    <property type="evidence" value="ECO:0007669"/>
    <property type="project" value="TreeGrafter"/>
</dbReference>
<dbReference type="GO" id="GO:0004252">
    <property type="term" value="F:serine-type endopeptidase activity"/>
    <property type="evidence" value="ECO:0007669"/>
    <property type="project" value="InterPro"/>
</dbReference>
<dbReference type="InterPro" id="IPR020568">
    <property type="entry name" value="Ribosomal_Su5_D2-typ_SF"/>
</dbReference>
<dbReference type="InterPro" id="IPR014721">
    <property type="entry name" value="Ribsml_uS5_D2-typ_fold_subgr"/>
</dbReference>
<feature type="domain" description="Lon proteolytic" evidence="1">
    <location>
        <begin position="1"/>
        <end position="61"/>
    </location>
</feature>
<dbReference type="Gene3D" id="3.30.230.10">
    <property type="match status" value="1"/>
</dbReference>
<dbReference type="GO" id="GO:0004176">
    <property type="term" value="F:ATP-dependent peptidase activity"/>
    <property type="evidence" value="ECO:0007669"/>
    <property type="project" value="InterPro"/>
</dbReference>
<dbReference type="SUPFAM" id="SSF54211">
    <property type="entry name" value="Ribosomal protein S5 domain 2-like"/>
    <property type="match status" value="1"/>
</dbReference>
<dbReference type="Pfam" id="PF05362">
    <property type="entry name" value="Lon_C"/>
    <property type="match status" value="1"/>
</dbReference>
<gene>
    <name evidence="2" type="ORF">Bca52824_067249</name>
</gene>
<evidence type="ECO:0000313" key="2">
    <source>
        <dbReference type="EMBL" id="KAG2272694.1"/>
    </source>
</evidence>
<comment type="caution">
    <text evidence="2">The sequence shown here is derived from an EMBL/GenBank/DDBJ whole genome shotgun (WGS) entry which is preliminary data.</text>
</comment>
<organism evidence="2 3">
    <name type="scientific">Brassica carinata</name>
    <name type="common">Ethiopian mustard</name>
    <name type="synonym">Abyssinian cabbage</name>
    <dbReference type="NCBI Taxonomy" id="52824"/>
    <lineage>
        <taxon>Eukaryota</taxon>
        <taxon>Viridiplantae</taxon>
        <taxon>Streptophyta</taxon>
        <taxon>Embryophyta</taxon>
        <taxon>Tracheophyta</taxon>
        <taxon>Spermatophyta</taxon>
        <taxon>Magnoliopsida</taxon>
        <taxon>eudicotyledons</taxon>
        <taxon>Gunneridae</taxon>
        <taxon>Pentapetalae</taxon>
        <taxon>rosids</taxon>
        <taxon>malvids</taxon>
        <taxon>Brassicales</taxon>
        <taxon>Brassicaceae</taxon>
        <taxon>Brassiceae</taxon>
        <taxon>Brassica</taxon>
    </lineage>
</organism>
<dbReference type="InterPro" id="IPR027065">
    <property type="entry name" value="Lon_Prtase"/>
</dbReference>
<keyword evidence="3" id="KW-1185">Reference proteome</keyword>
<name>A0A8X7QSW8_BRACI</name>
<sequence>MKESAQITHKVARKNLLEKEPENLLFANSKLHHVLVGAKPKDCPRAGCTMITSLLSLAIKKTC</sequence>
<dbReference type="InterPro" id="IPR008269">
    <property type="entry name" value="Lon_proteolytic"/>
</dbReference>
<reference evidence="2 3" key="1">
    <citation type="submission" date="2020-02" db="EMBL/GenBank/DDBJ databases">
        <authorList>
            <person name="Ma Q."/>
            <person name="Huang Y."/>
            <person name="Song X."/>
            <person name="Pei D."/>
        </authorList>
    </citation>
    <scope>NUCLEOTIDE SEQUENCE [LARGE SCALE GENOMIC DNA]</scope>
    <source>
        <strain evidence="2">Sxm20200214</strain>
        <tissue evidence="2">Leaf</tissue>
    </source>
</reference>
<dbReference type="GO" id="GO:0007005">
    <property type="term" value="P:mitochondrion organization"/>
    <property type="evidence" value="ECO:0007669"/>
    <property type="project" value="TreeGrafter"/>
</dbReference>
<dbReference type="GO" id="GO:0051131">
    <property type="term" value="P:chaperone-mediated protein complex assembly"/>
    <property type="evidence" value="ECO:0007669"/>
    <property type="project" value="TreeGrafter"/>
</dbReference>
<dbReference type="GO" id="GO:0005524">
    <property type="term" value="F:ATP binding"/>
    <property type="evidence" value="ECO:0007669"/>
    <property type="project" value="InterPro"/>
</dbReference>
<evidence type="ECO:0000259" key="1">
    <source>
        <dbReference type="Pfam" id="PF05362"/>
    </source>
</evidence>
<evidence type="ECO:0000313" key="3">
    <source>
        <dbReference type="Proteomes" id="UP000886595"/>
    </source>
</evidence>
<accession>A0A8X7QSW8</accession>
<dbReference type="AlphaFoldDB" id="A0A8X7QSW8"/>
<dbReference type="Proteomes" id="UP000886595">
    <property type="component" value="Unassembled WGS sequence"/>
</dbReference>
<dbReference type="GO" id="GO:0003697">
    <property type="term" value="F:single-stranded DNA binding"/>
    <property type="evidence" value="ECO:0007669"/>
    <property type="project" value="TreeGrafter"/>
</dbReference>
<dbReference type="PANTHER" id="PTHR43718:SF2">
    <property type="entry name" value="LON PROTEASE HOMOLOG, MITOCHONDRIAL"/>
    <property type="match status" value="1"/>
</dbReference>
<dbReference type="GO" id="GO:0006515">
    <property type="term" value="P:protein quality control for misfolded or incompletely synthesized proteins"/>
    <property type="evidence" value="ECO:0007669"/>
    <property type="project" value="TreeGrafter"/>
</dbReference>
<dbReference type="EMBL" id="JAAMPC010000013">
    <property type="protein sequence ID" value="KAG2272694.1"/>
    <property type="molecule type" value="Genomic_DNA"/>
</dbReference>